<name>A0A1E5GU44_9ENTE</name>
<accession>A0A1E5GU44</accession>
<comment type="caution">
    <text evidence="1">The sequence shown here is derived from an EMBL/GenBank/DDBJ whole genome shotgun (WGS) entry which is preliminary data.</text>
</comment>
<gene>
    <name evidence="1" type="ORF">BCR25_18510</name>
</gene>
<reference evidence="2" key="1">
    <citation type="submission" date="2016-09" db="EMBL/GenBank/DDBJ databases">
        <authorList>
            <person name="Gulvik C.A."/>
        </authorList>
    </citation>
    <scope>NUCLEOTIDE SEQUENCE [LARGE SCALE GENOMIC DNA]</scope>
    <source>
        <strain evidence="2">LMG 8895</strain>
    </source>
</reference>
<proteinExistence type="predicted"/>
<keyword evidence="2" id="KW-1185">Reference proteome</keyword>
<dbReference type="Proteomes" id="UP000095094">
    <property type="component" value="Unassembled WGS sequence"/>
</dbReference>
<dbReference type="EMBL" id="MIJY01000013">
    <property type="protein sequence ID" value="OEG16187.1"/>
    <property type="molecule type" value="Genomic_DNA"/>
</dbReference>
<protein>
    <submittedName>
        <fullName evidence="1">Uncharacterized protein</fullName>
    </submittedName>
</protein>
<evidence type="ECO:0000313" key="1">
    <source>
        <dbReference type="EMBL" id="OEG16187.1"/>
    </source>
</evidence>
<organism evidence="1 2">
    <name type="scientific">Enterococcus termitis</name>
    <dbReference type="NCBI Taxonomy" id="332950"/>
    <lineage>
        <taxon>Bacteria</taxon>
        <taxon>Bacillati</taxon>
        <taxon>Bacillota</taxon>
        <taxon>Bacilli</taxon>
        <taxon>Lactobacillales</taxon>
        <taxon>Enterococcaceae</taxon>
        <taxon>Enterococcus</taxon>
    </lineage>
</organism>
<sequence>MRYVKTVHLKHQVRPAQYFYSLHLVPFRKVSSRRINIEETVYNFWSFPPVRKRDYLAAFPLERIDHFIVFEYLEARQYLQLRTDKIYRLKDFKMQPRKIDYPFDDWVLKKKEKRHEHN</sequence>
<evidence type="ECO:0000313" key="2">
    <source>
        <dbReference type="Proteomes" id="UP000095094"/>
    </source>
</evidence>
<dbReference type="AlphaFoldDB" id="A0A1E5GU44"/>